<dbReference type="Proteomes" id="UP001258181">
    <property type="component" value="Unassembled WGS sequence"/>
</dbReference>
<evidence type="ECO:0000313" key="2">
    <source>
        <dbReference type="EMBL" id="MDR7071662.1"/>
    </source>
</evidence>
<keyword evidence="1" id="KW-0732">Signal</keyword>
<evidence type="ECO:0000313" key="3">
    <source>
        <dbReference type="Proteomes" id="UP001258181"/>
    </source>
</evidence>
<proteinExistence type="predicted"/>
<dbReference type="EMBL" id="JAVDWA010000001">
    <property type="protein sequence ID" value="MDR7071662.1"/>
    <property type="molecule type" value="Genomic_DNA"/>
</dbReference>
<comment type="caution">
    <text evidence="2">The sequence shown here is derived from an EMBL/GenBank/DDBJ whole genome shotgun (WGS) entry which is preliminary data.</text>
</comment>
<accession>A0ABU1TWS8</accession>
<dbReference type="RefSeq" id="WP_310256334.1">
    <property type="nucleotide sequence ID" value="NZ_JAVDWA010000001.1"/>
</dbReference>
<keyword evidence="3" id="KW-1185">Reference proteome</keyword>
<sequence>MRLNKKLLLGIAIVCVSIFGFAKSAESPAEKAAIEVKQISETSTEK</sequence>
<feature type="chain" id="PRO_5045999764" evidence="1">
    <location>
        <begin position="23"/>
        <end position="46"/>
    </location>
</feature>
<feature type="signal peptide" evidence="1">
    <location>
        <begin position="1"/>
        <end position="22"/>
    </location>
</feature>
<protein>
    <submittedName>
        <fullName evidence="2">Uncharacterized protein</fullName>
    </submittedName>
</protein>
<organism evidence="2 3">
    <name type="scientific">Fictibacillus barbaricus</name>
    <dbReference type="NCBI Taxonomy" id="182136"/>
    <lineage>
        <taxon>Bacteria</taxon>
        <taxon>Bacillati</taxon>
        <taxon>Bacillota</taxon>
        <taxon>Bacilli</taxon>
        <taxon>Bacillales</taxon>
        <taxon>Fictibacillaceae</taxon>
        <taxon>Fictibacillus</taxon>
    </lineage>
</organism>
<name>A0ABU1TWS8_9BACL</name>
<reference evidence="2 3" key="1">
    <citation type="submission" date="2023-07" db="EMBL/GenBank/DDBJ databases">
        <title>Sorghum-associated microbial communities from plants grown in Nebraska, USA.</title>
        <authorList>
            <person name="Schachtman D."/>
        </authorList>
    </citation>
    <scope>NUCLEOTIDE SEQUENCE [LARGE SCALE GENOMIC DNA]</scope>
    <source>
        <strain evidence="2 3">BE211</strain>
    </source>
</reference>
<gene>
    <name evidence="2" type="ORF">J2X07_000637</name>
</gene>
<evidence type="ECO:0000256" key="1">
    <source>
        <dbReference type="SAM" id="SignalP"/>
    </source>
</evidence>